<dbReference type="AlphaFoldDB" id="A0AB38D2U8"/>
<accession>A0AB38D2U8</accession>
<dbReference type="Proteomes" id="UP000185210">
    <property type="component" value="Unassembled WGS sequence"/>
</dbReference>
<proteinExistence type="predicted"/>
<organism evidence="2 3">
    <name type="scientific">Mycobacteroides abscessus subsp. abscessus</name>
    <dbReference type="NCBI Taxonomy" id="1185650"/>
    <lineage>
        <taxon>Bacteria</taxon>
        <taxon>Bacillati</taxon>
        <taxon>Actinomycetota</taxon>
        <taxon>Actinomycetes</taxon>
        <taxon>Mycobacteriales</taxon>
        <taxon>Mycobacteriaceae</taxon>
        <taxon>Mycobacteroides</taxon>
        <taxon>Mycobacteroides abscessus</taxon>
    </lineage>
</organism>
<dbReference type="InterPro" id="IPR043504">
    <property type="entry name" value="Peptidase_S1_PA_chymotrypsin"/>
</dbReference>
<gene>
    <name evidence="2" type="ORF">SAMEA2070301_03906</name>
</gene>
<sequence length="288" mass="29132">MNRNMITASALTVAAVTLAACATGPTEPKPWPSATASAEVSAAAAASTAPAPQRFEWVDVTGQGIELPRDVREHTMYSPQPAPGAKILHVINAADDMNACTIGPAVVGAQGRGFLTGATCTGDFGRPLQYLQTLPGGGIQGWAEAVSPGADAAVIWSSRSGPNVTRIAGTWPIAGLLTAEGAYQLVSQGAPVCIFGATSGVVCGAKRPDAKGLLQFDITPGGQDNGAPAFVVDKATRTAVLLGIYRRGAGVAALDPSLGRLGAKVLLDPTVKPLTGDGFSEFVTVGGN</sequence>
<comment type="caution">
    <text evidence="2">The sequence shown here is derived from an EMBL/GenBank/DDBJ whole genome shotgun (WGS) entry which is preliminary data.</text>
</comment>
<name>A0AB38D2U8_9MYCO</name>
<reference evidence="2 3" key="1">
    <citation type="submission" date="2016-11" db="EMBL/GenBank/DDBJ databases">
        <authorList>
            <consortium name="Pathogen Informatics"/>
        </authorList>
    </citation>
    <scope>NUCLEOTIDE SEQUENCE [LARGE SCALE GENOMIC DNA]</scope>
    <source>
        <strain evidence="2 3">104</strain>
    </source>
</reference>
<protein>
    <submittedName>
        <fullName evidence="2">Trypsin domain-containing protein</fullName>
    </submittedName>
</protein>
<evidence type="ECO:0000313" key="2">
    <source>
        <dbReference type="EMBL" id="SIB50881.1"/>
    </source>
</evidence>
<dbReference type="PROSITE" id="PS51257">
    <property type="entry name" value="PROKAR_LIPOPROTEIN"/>
    <property type="match status" value="1"/>
</dbReference>
<evidence type="ECO:0000313" key="3">
    <source>
        <dbReference type="Proteomes" id="UP000185210"/>
    </source>
</evidence>
<feature type="signal peptide" evidence="1">
    <location>
        <begin position="1"/>
        <end position="22"/>
    </location>
</feature>
<keyword evidence="1" id="KW-0732">Signal</keyword>
<dbReference type="Gene3D" id="2.40.10.10">
    <property type="entry name" value="Trypsin-like serine proteases"/>
    <property type="match status" value="2"/>
</dbReference>
<evidence type="ECO:0000256" key="1">
    <source>
        <dbReference type="SAM" id="SignalP"/>
    </source>
</evidence>
<feature type="chain" id="PRO_5044279899" evidence="1">
    <location>
        <begin position="23"/>
        <end position="288"/>
    </location>
</feature>
<dbReference type="RefSeq" id="WP_052544243.1">
    <property type="nucleotide sequence ID" value="NZ_CAACXP010000004.1"/>
</dbReference>
<dbReference type="EMBL" id="FSHM01000006">
    <property type="protein sequence ID" value="SIB50881.1"/>
    <property type="molecule type" value="Genomic_DNA"/>
</dbReference>